<evidence type="ECO:0000256" key="5">
    <source>
        <dbReference type="ARBA" id="ARBA00022842"/>
    </source>
</evidence>
<evidence type="ECO:0000256" key="9">
    <source>
        <dbReference type="ARBA" id="ARBA00048997"/>
    </source>
</evidence>
<dbReference type="SUPFAM" id="SSF53448">
    <property type="entry name" value="Nucleotide-diphospho-sugar transferases"/>
    <property type="match status" value="1"/>
</dbReference>
<dbReference type="OrthoDB" id="5291101at2"/>
<evidence type="ECO:0000256" key="7">
    <source>
        <dbReference type="ARBA" id="ARBA00040894"/>
    </source>
</evidence>
<evidence type="ECO:0000256" key="2">
    <source>
        <dbReference type="ARBA" id="ARBA00006739"/>
    </source>
</evidence>
<dbReference type="KEGG" id="abat:CFX1CAM_1159"/>
<dbReference type="AlphaFoldDB" id="A0A1Y6K3L7"/>
<reference evidence="12" key="1">
    <citation type="submission" date="2017-05" db="EMBL/GenBank/DDBJ databases">
        <authorList>
            <person name="Kirkegaard R."/>
            <person name="Mcilroy J S."/>
        </authorList>
    </citation>
    <scope>NUCLEOTIDE SEQUENCE [LARGE SCALE GENOMIC DNA]</scope>
</reference>
<dbReference type="PANTHER" id="PTHR48090">
    <property type="entry name" value="UNDECAPRENYL-PHOSPHATE 4-DEOXY-4-FORMAMIDO-L-ARABINOSE TRANSFERASE-RELATED"/>
    <property type="match status" value="1"/>
</dbReference>
<name>A0A1Y6K3L7_9CHLR</name>
<evidence type="ECO:0000256" key="6">
    <source>
        <dbReference type="ARBA" id="ARBA00039022"/>
    </source>
</evidence>
<dbReference type="Proteomes" id="UP000195514">
    <property type="component" value="Chromosome I"/>
</dbReference>
<dbReference type="InterPro" id="IPR050256">
    <property type="entry name" value="Glycosyltransferase_2"/>
</dbReference>
<evidence type="ECO:0000256" key="1">
    <source>
        <dbReference type="ARBA" id="ARBA00001946"/>
    </source>
</evidence>
<feature type="domain" description="Glycosyltransferase 2-like" evidence="10">
    <location>
        <begin position="4"/>
        <end position="157"/>
    </location>
</feature>
<evidence type="ECO:0000256" key="8">
    <source>
        <dbReference type="ARBA" id="ARBA00048689"/>
    </source>
</evidence>
<dbReference type="EMBL" id="LT859958">
    <property type="protein sequence ID" value="SMX54224.1"/>
    <property type="molecule type" value="Genomic_DNA"/>
</dbReference>
<dbReference type="PANTHER" id="PTHR48090:SF10">
    <property type="entry name" value="GLUCOSYL-3-PHOSPHOGLYCERATE SYNTHASE"/>
    <property type="match status" value="1"/>
</dbReference>
<comment type="catalytic activity">
    <reaction evidence="9">
        <text>an NDP-alpha-D-glucose + (2R)-3-phosphoglycerate = (2R)-2-O-(alpha-D-glucopyranosyl)-3-phospho-glycerate + a ribonucleoside 5'-diphosphate + H(+)</text>
        <dbReference type="Rhea" id="RHEA:47244"/>
        <dbReference type="ChEBI" id="CHEBI:15378"/>
        <dbReference type="ChEBI" id="CHEBI:57930"/>
        <dbReference type="ChEBI" id="CHEBI:58272"/>
        <dbReference type="ChEBI" id="CHEBI:62600"/>
        <dbReference type="ChEBI" id="CHEBI:76533"/>
        <dbReference type="EC" id="2.4.1.266"/>
    </reaction>
    <physiologicalReaction direction="left-to-right" evidence="9">
        <dbReference type="Rhea" id="RHEA:47245"/>
    </physiologicalReaction>
</comment>
<dbReference type="InterPro" id="IPR001173">
    <property type="entry name" value="Glyco_trans_2-like"/>
</dbReference>
<dbReference type="Gene3D" id="3.90.550.10">
    <property type="entry name" value="Spore Coat Polysaccharide Biosynthesis Protein SpsA, Chain A"/>
    <property type="match status" value="1"/>
</dbReference>
<keyword evidence="5" id="KW-0460">Magnesium</keyword>
<dbReference type="EC" id="2.4.1.266" evidence="6"/>
<keyword evidence="12" id="KW-1185">Reference proteome</keyword>
<comment type="catalytic activity">
    <reaction evidence="8">
        <text>(2R)-3-phosphoglycerate + UDP-alpha-D-glucose = (2R)-2-O-(alpha-D-glucopyranosyl)-3-phospho-glycerate + UDP + H(+)</text>
        <dbReference type="Rhea" id="RHEA:31319"/>
        <dbReference type="ChEBI" id="CHEBI:15378"/>
        <dbReference type="ChEBI" id="CHEBI:58223"/>
        <dbReference type="ChEBI" id="CHEBI:58272"/>
        <dbReference type="ChEBI" id="CHEBI:58885"/>
        <dbReference type="ChEBI" id="CHEBI:62600"/>
        <dbReference type="EC" id="2.4.1.266"/>
    </reaction>
    <physiologicalReaction direction="left-to-right" evidence="8">
        <dbReference type="Rhea" id="RHEA:31320"/>
    </physiologicalReaction>
</comment>
<dbReference type="GO" id="GO:0016757">
    <property type="term" value="F:glycosyltransferase activity"/>
    <property type="evidence" value="ECO:0007669"/>
    <property type="project" value="UniProtKB-KW"/>
</dbReference>
<evidence type="ECO:0000313" key="12">
    <source>
        <dbReference type="Proteomes" id="UP000195514"/>
    </source>
</evidence>
<comment type="similarity">
    <text evidence="2">Belongs to the glycosyltransferase 2 family.</text>
</comment>
<protein>
    <recommendedName>
        <fullName evidence="7">Glucosyl-3-phosphoglycerate synthase</fullName>
        <ecNumber evidence="6">2.4.1.266</ecNumber>
    </recommendedName>
</protein>
<evidence type="ECO:0000313" key="11">
    <source>
        <dbReference type="EMBL" id="SMX54224.1"/>
    </source>
</evidence>
<comment type="cofactor">
    <cofactor evidence="1">
        <name>Mg(2+)</name>
        <dbReference type="ChEBI" id="CHEBI:18420"/>
    </cofactor>
</comment>
<evidence type="ECO:0000256" key="3">
    <source>
        <dbReference type="ARBA" id="ARBA00022676"/>
    </source>
</evidence>
<accession>A0A1Y6K3L7</accession>
<keyword evidence="3" id="KW-0328">Glycosyltransferase</keyword>
<evidence type="ECO:0000256" key="4">
    <source>
        <dbReference type="ARBA" id="ARBA00022679"/>
    </source>
</evidence>
<gene>
    <name evidence="11" type="ORF">CFX1CAM_1159</name>
</gene>
<dbReference type="Pfam" id="PF00535">
    <property type="entry name" value="Glycos_transf_2"/>
    <property type="match status" value="1"/>
</dbReference>
<sequence>MKISIVIRAFNEEQHIGRLLYGISKQDYPEPEVILVDSGSTDRTLEIASQFPVKIVHIKPEDFTFGRSLNMGVAASSGELVVLISAHCYPVFPDWLDLLTQPFNVKEVALSYGKQRGGESNHYSEHQFFRKYFPDNSVLQQAHPYSHNANAAIRRKLWEAHPYDENLTGLEDLAWSSWAMDSGYEIAYVAEAEVIHQHNETMPQVFNRYKREAIALKQILPNSTFTFGLFLRKWLGNTLYDLNQARREKVFVKQFGSIFQFRLMQYWGTYRGYHFAGKIDAQLHRAFYYPANILENKVAKSRNVEKIDYTQETNFL</sequence>
<dbReference type="RefSeq" id="WP_087862089.1">
    <property type="nucleotide sequence ID" value="NZ_LT859958.1"/>
</dbReference>
<keyword evidence="4" id="KW-0808">Transferase</keyword>
<organism evidence="11 12">
    <name type="scientific">Candidatus Brevifilum fermentans</name>
    <dbReference type="NCBI Taxonomy" id="1986204"/>
    <lineage>
        <taxon>Bacteria</taxon>
        <taxon>Bacillati</taxon>
        <taxon>Chloroflexota</taxon>
        <taxon>Anaerolineae</taxon>
        <taxon>Anaerolineales</taxon>
        <taxon>Anaerolineaceae</taxon>
        <taxon>Candidatus Brevifilum</taxon>
    </lineage>
</organism>
<evidence type="ECO:0000259" key="10">
    <source>
        <dbReference type="Pfam" id="PF00535"/>
    </source>
</evidence>
<dbReference type="InterPro" id="IPR029044">
    <property type="entry name" value="Nucleotide-diphossugar_trans"/>
</dbReference>
<proteinExistence type="inferred from homology"/>